<protein>
    <recommendedName>
        <fullName evidence="3">F-box domain-containing protein</fullName>
    </recommendedName>
</protein>
<gene>
    <name evidence="1" type="ORF">NLJ89_g4441</name>
</gene>
<dbReference type="AlphaFoldDB" id="A0A9W8K8R0"/>
<comment type="caution">
    <text evidence="1">The sequence shown here is derived from an EMBL/GenBank/DDBJ whole genome shotgun (WGS) entry which is preliminary data.</text>
</comment>
<dbReference type="OrthoDB" id="3365698at2759"/>
<proteinExistence type="predicted"/>
<sequence>MLAAMEGHFSRPEAPWNNKEAKVEFPEILVLSLKDNFPISEELAIARIQEIQKNIEESLIDPETELASIETQIVTLQQRKQEIVQLTMTKWMTLGACKTVLSPIRRIPTEILQEIALHALPSQPHPQVHEAPMSLTHACSTWRKALLALLQAWNELFLELDLSTMNWQWPRVMVRTWLVRAKKLPMSPHLHFDGHVNEVGMLIANFLKGISPWFSRVHHLGLSANMVLECFQFFAKYPTLKPRSLTLNMYHEFKPESYASYTADSQESDGIFAFWNASGLRELYLDEPITFHGVGRRMFPWSQLTVLYFTQAIDLPSWVSLLKLCPQLQKGSFCLSEEDDDSLEYDSDESDAAIEFAMNPVHGHLEDLRISLSDMEIHHKWCFSACRFPRLRMLHVTNDCAPEKLPEVKYPAEFGAITTLALENDWLESPQILEELFAATPSVTKLALMIETPETPEQLKILTHVCQPTDDNNDSKWSDVDSDSEESTVQASKFTLPNLSSLTFFICERIVNVEKEFPIILKTMESMIESCTAEALPSSCRLHKLRVVFTHPNESMTQGLRSLLERYPPPRFDFEVVDLLMDTSPCIDNLEWQRGISFRTSRRKAARAKRVLEYARREQAPYDVFPGY</sequence>
<dbReference type="Proteomes" id="UP001148786">
    <property type="component" value="Unassembled WGS sequence"/>
</dbReference>
<evidence type="ECO:0000313" key="1">
    <source>
        <dbReference type="EMBL" id="KAJ3510850.1"/>
    </source>
</evidence>
<organism evidence="1 2">
    <name type="scientific">Agrocybe chaxingu</name>
    <dbReference type="NCBI Taxonomy" id="84603"/>
    <lineage>
        <taxon>Eukaryota</taxon>
        <taxon>Fungi</taxon>
        <taxon>Dikarya</taxon>
        <taxon>Basidiomycota</taxon>
        <taxon>Agaricomycotina</taxon>
        <taxon>Agaricomycetes</taxon>
        <taxon>Agaricomycetidae</taxon>
        <taxon>Agaricales</taxon>
        <taxon>Agaricineae</taxon>
        <taxon>Strophariaceae</taxon>
        <taxon>Agrocybe</taxon>
    </lineage>
</organism>
<reference evidence="1" key="1">
    <citation type="submission" date="2022-07" db="EMBL/GenBank/DDBJ databases">
        <title>Genome Sequence of Agrocybe chaxingu.</title>
        <authorList>
            <person name="Buettner E."/>
        </authorList>
    </citation>
    <scope>NUCLEOTIDE SEQUENCE</scope>
    <source>
        <strain evidence="1">MP-N11</strain>
    </source>
</reference>
<dbReference type="InterPro" id="IPR032675">
    <property type="entry name" value="LRR_dom_sf"/>
</dbReference>
<accession>A0A9W8K8R0</accession>
<dbReference type="EMBL" id="JANKHO010000366">
    <property type="protein sequence ID" value="KAJ3510850.1"/>
    <property type="molecule type" value="Genomic_DNA"/>
</dbReference>
<keyword evidence="2" id="KW-1185">Reference proteome</keyword>
<evidence type="ECO:0000313" key="2">
    <source>
        <dbReference type="Proteomes" id="UP001148786"/>
    </source>
</evidence>
<name>A0A9W8K8R0_9AGAR</name>
<dbReference type="Gene3D" id="3.80.10.10">
    <property type="entry name" value="Ribonuclease Inhibitor"/>
    <property type="match status" value="1"/>
</dbReference>
<evidence type="ECO:0008006" key="3">
    <source>
        <dbReference type="Google" id="ProtNLM"/>
    </source>
</evidence>